<dbReference type="PANTHER" id="PTHR20908:SF1">
    <property type="entry name" value="LD15586P"/>
    <property type="match status" value="1"/>
</dbReference>
<dbReference type="SUPFAM" id="SSF53474">
    <property type="entry name" value="alpha/beta-Hydrolases"/>
    <property type="match status" value="1"/>
</dbReference>
<keyword evidence="2" id="KW-1185">Reference proteome</keyword>
<accession>A0A8J9ZKK1</accession>
<dbReference type="GO" id="GO:0017171">
    <property type="term" value="F:serine hydrolase activity"/>
    <property type="evidence" value="ECO:0007669"/>
    <property type="project" value="TreeGrafter"/>
</dbReference>
<dbReference type="InterPro" id="IPR008547">
    <property type="entry name" value="DUF829_TMEM53"/>
</dbReference>
<dbReference type="Pfam" id="PF05705">
    <property type="entry name" value="DUF829"/>
    <property type="match status" value="1"/>
</dbReference>
<dbReference type="InterPro" id="IPR029058">
    <property type="entry name" value="AB_hydrolase_fold"/>
</dbReference>
<dbReference type="EMBL" id="OV696688">
    <property type="protein sequence ID" value="CAH1256117.1"/>
    <property type="molecule type" value="Genomic_DNA"/>
</dbReference>
<evidence type="ECO:0000313" key="1">
    <source>
        <dbReference type="EMBL" id="CAH1256117.1"/>
    </source>
</evidence>
<gene>
    <name evidence="1" type="primary">Hypp1592</name>
    <name evidence="1" type="ORF">BLAG_LOCUS14649</name>
</gene>
<dbReference type="Proteomes" id="UP000838412">
    <property type="component" value="Chromosome 3"/>
</dbReference>
<dbReference type="Gene3D" id="3.40.50.1820">
    <property type="entry name" value="alpha/beta hydrolase"/>
    <property type="match status" value="1"/>
</dbReference>
<reference evidence="1" key="1">
    <citation type="submission" date="2022-01" db="EMBL/GenBank/DDBJ databases">
        <authorList>
            <person name="Braso-Vives M."/>
        </authorList>
    </citation>
    <scope>NUCLEOTIDE SEQUENCE</scope>
</reference>
<protein>
    <submittedName>
        <fullName evidence="1">Hypp1592 protein</fullName>
    </submittedName>
</protein>
<name>A0A8J9ZKK1_BRALA</name>
<evidence type="ECO:0000313" key="2">
    <source>
        <dbReference type="Proteomes" id="UP000838412"/>
    </source>
</evidence>
<proteinExistence type="predicted"/>
<dbReference type="PANTHER" id="PTHR20908">
    <property type="entry name" value="LD15586P"/>
    <property type="match status" value="1"/>
</dbReference>
<sequence>MGERSVADLCALKMAAGLKFILYGVRTLPRLSAVFTSHPAMSTQAAPPARSDLNYSTRDVGPLLQLRTWDDAGSVFPRESRPLVQAAPPARSDLTYSTRDVAPLLQLRTCDDAGSVFPRESRPLVQAAPPARSDLTYSTRDVAPLLQLRTCDDAGSVFPRESRPLVQAAPPARSDLTYSTRDVAPLLQLRTCDDARSVFPRESRPLVQAAPPARSDLTYSTRDVAPLLQLRTCDDARSVFPRESRPLVLLFGWLGAKPRGLDRYRDVYTARGYDVLTVRGRLAHFAWPPRAVTFTEGLLTFLQQETSERRLIVHAFSVGAYLYSIFLLHMQTHPDRYGGVRTRIIGQVHDSVVYGGLDMMAAGVAEVSPLPGALVRSAAMAYFWLTRPYTVDTYNRAIDTFIRGQVAAPTLLFYCENDPMSRAEAMRELVQYWRQAGVALQVRSWRESRHAGHIVVHRDEYLQTLGGFLDSLPVKAKAKL</sequence>
<organism evidence="1 2">
    <name type="scientific">Branchiostoma lanceolatum</name>
    <name type="common">Common lancelet</name>
    <name type="synonym">Amphioxus lanceolatum</name>
    <dbReference type="NCBI Taxonomy" id="7740"/>
    <lineage>
        <taxon>Eukaryota</taxon>
        <taxon>Metazoa</taxon>
        <taxon>Chordata</taxon>
        <taxon>Cephalochordata</taxon>
        <taxon>Leptocardii</taxon>
        <taxon>Amphioxiformes</taxon>
        <taxon>Branchiostomatidae</taxon>
        <taxon>Branchiostoma</taxon>
    </lineage>
</organism>
<dbReference type="AlphaFoldDB" id="A0A8J9ZKK1"/>
<dbReference type="OrthoDB" id="77878at2759"/>